<feature type="chain" id="PRO_5042774120" evidence="6">
    <location>
        <begin position="22"/>
        <end position="218"/>
    </location>
</feature>
<feature type="compositionally biased region" description="Low complexity" evidence="5">
    <location>
        <begin position="70"/>
        <end position="91"/>
    </location>
</feature>
<evidence type="ECO:0000256" key="6">
    <source>
        <dbReference type="SAM" id="SignalP"/>
    </source>
</evidence>
<keyword evidence="2 4" id="KW-0479">Metal-binding</keyword>
<feature type="region of interest" description="Disordered" evidence="5">
    <location>
        <begin position="64"/>
        <end position="104"/>
    </location>
</feature>
<reference evidence="8" key="2">
    <citation type="submission" date="2021-04" db="EMBL/GenBank/DDBJ databases">
        <authorList>
            <person name="Karlyshev A.V."/>
        </authorList>
    </citation>
    <scope>NUCLEOTIDE SEQUENCE</scope>
    <source>
        <strain evidence="8">LMG 29479</strain>
    </source>
</reference>
<organism evidence="8">
    <name type="scientific">Coralloluteibacterium stylophorae</name>
    <dbReference type="NCBI Taxonomy" id="1776034"/>
    <lineage>
        <taxon>Bacteria</taxon>
        <taxon>Pseudomonadati</taxon>
        <taxon>Pseudomonadota</taxon>
        <taxon>Gammaproteobacteria</taxon>
        <taxon>Lysobacterales</taxon>
        <taxon>Lysobacteraceae</taxon>
        <taxon>Coralloluteibacterium</taxon>
    </lineage>
</organism>
<dbReference type="AlphaFoldDB" id="A0A8J7VQQ0"/>
<feature type="domain" description="Cytochrome c" evidence="7">
    <location>
        <begin position="110"/>
        <end position="195"/>
    </location>
</feature>
<name>A0A8J7VQQ0_9GAMM</name>
<dbReference type="PROSITE" id="PS51257">
    <property type="entry name" value="PROKAR_LIPOPROTEIN"/>
    <property type="match status" value="1"/>
</dbReference>
<dbReference type="PANTHER" id="PTHR40394">
    <property type="entry name" value="LIPOPROTEIN-RELATED"/>
    <property type="match status" value="1"/>
</dbReference>
<gene>
    <name evidence="9" type="ORF">KB893_004495</name>
    <name evidence="8" type="ORF">KB893_01755</name>
</gene>
<dbReference type="Gene3D" id="1.10.760.10">
    <property type="entry name" value="Cytochrome c-like domain"/>
    <property type="match status" value="1"/>
</dbReference>
<dbReference type="InterPro" id="IPR036909">
    <property type="entry name" value="Cyt_c-like_dom_sf"/>
</dbReference>
<dbReference type="InterPro" id="IPR009056">
    <property type="entry name" value="Cyt_c-like_dom"/>
</dbReference>
<proteinExistence type="predicted"/>
<dbReference type="EMBL" id="JAGQFT010000006">
    <property type="protein sequence ID" value="MBR0561250.1"/>
    <property type="molecule type" value="Genomic_DNA"/>
</dbReference>
<keyword evidence="10" id="KW-1185">Reference proteome</keyword>
<dbReference type="Proteomes" id="UP000675747">
    <property type="component" value="Unassembled WGS sequence"/>
</dbReference>
<reference evidence="9 10" key="1">
    <citation type="journal article" date="2021" name="Microbiol. Resour. Announc.">
        <title>Draft Genome Sequence of Coralloluteibacterium stylophorae LMG 29479T.</title>
        <authorList>
            <person name="Karlyshev A.V."/>
            <person name="Kudryashova E.B."/>
            <person name="Ariskina E.V."/>
            <person name="Conroy A.P."/>
            <person name="Abidueva E.Y."/>
        </authorList>
    </citation>
    <scope>NUCLEOTIDE SEQUENCE [LARGE SCALE GENOMIC DNA]</scope>
    <source>
        <strain evidence="9 10">LMG 29479</strain>
    </source>
</reference>
<dbReference type="GO" id="GO:0046872">
    <property type="term" value="F:metal ion binding"/>
    <property type="evidence" value="ECO:0007669"/>
    <property type="project" value="UniProtKB-KW"/>
</dbReference>
<evidence type="ECO:0000256" key="4">
    <source>
        <dbReference type="PROSITE-ProRule" id="PRU00433"/>
    </source>
</evidence>
<dbReference type="GO" id="GO:0009055">
    <property type="term" value="F:electron transfer activity"/>
    <property type="evidence" value="ECO:0007669"/>
    <property type="project" value="InterPro"/>
</dbReference>
<dbReference type="GO" id="GO:0020037">
    <property type="term" value="F:heme binding"/>
    <property type="evidence" value="ECO:0007669"/>
    <property type="project" value="InterPro"/>
</dbReference>
<dbReference type="PROSITE" id="PS51007">
    <property type="entry name" value="CYTC"/>
    <property type="match status" value="1"/>
</dbReference>
<evidence type="ECO:0000256" key="1">
    <source>
        <dbReference type="ARBA" id="ARBA00022617"/>
    </source>
</evidence>
<dbReference type="Pfam" id="PF13442">
    <property type="entry name" value="Cytochrome_CBB3"/>
    <property type="match status" value="1"/>
</dbReference>
<evidence type="ECO:0000256" key="3">
    <source>
        <dbReference type="ARBA" id="ARBA00023004"/>
    </source>
</evidence>
<dbReference type="RefSeq" id="WP_211925219.1">
    <property type="nucleotide sequence ID" value="NZ_JAGQFT020000002.1"/>
</dbReference>
<keyword evidence="1 4" id="KW-0349">Heme</keyword>
<feature type="signal peptide" evidence="6">
    <location>
        <begin position="1"/>
        <end position="21"/>
    </location>
</feature>
<protein>
    <submittedName>
        <fullName evidence="8">Cytochrome c</fullName>
    </submittedName>
</protein>
<sequence>MRRDALPLLACLLVLAGCENAMQDMYDQPHLEEGEATTLFPDGRVLQAPPPGAVARAAGVRADSSGGRLGVADAGADAGPPGRSGRAPPWGHGEPEQPLPAMPGLPLTRAVLERGRDRYRINCEPCHGALGDGDGTLPRRGFPPPPSFHEARLRAAPDAHLYAVITHGYGVMYPYGDRVVPADRTAIVQWIRTLQLSQHFPAAALAPGERHRLDEASP</sequence>
<dbReference type="SUPFAM" id="SSF46626">
    <property type="entry name" value="Cytochrome c"/>
    <property type="match status" value="1"/>
</dbReference>
<evidence type="ECO:0000256" key="5">
    <source>
        <dbReference type="SAM" id="MobiDB-lite"/>
    </source>
</evidence>
<evidence type="ECO:0000313" key="9">
    <source>
        <dbReference type="EMBL" id="MBS7456396.1"/>
    </source>
</evidence>
<evidence type="ECO:0000256" key="2">
    <source>
        <dbReference type="ARBA" id="ARBA00022723"/>
    </source>
</evidence>
<accession>A0A8J7VQQ0</accession>
<keyword evidence="3 4" id="KW-0408">Iron</keyword>
<dbReference type="EMBL" id="JAGQFT020000002">
    <property type="protein sequence ID" value="MBS7456396.1"/>
    <property type="molecule type" value="Genomic_DNA"/>
</dbReference>
<comment type="caution">
    <text evidence="8">The sequence shown here is derived from an EMBL/GenBank/DDBJ whole genome shotgun (WGS) entry which is preliminary data.</text>
</comment>
<evidence type="ECO:0000313" key="8">
    <source>
        <dbReference type="EMBL" id="MBR0561250.1"/>
    </source>
</evidence>
<evidence type="ECO:0000259" key="7">
    <source>
        <dbReference type="PROSITE" id="PS51007"/>
    </source>
</evidence>
<dbReference type="PANTHER" id="PTHR40394:SF2">
    <property type="entry name" value="QUINOL:CYTOCHROME C OXIDOREDUCTASE MEMBRANE PROTEIN"/>
    <property type="match status" value="1"/>
</dbReference>
<evidence type="ECO:0000313" key="10">
    <source>
        <dbReference type="Proteomes" id="UP000675747"/>
    </source>
</evidence>
<keyword evidence="6" id="KW-0732">Signal</keyword>